<gene>
    <name evidence="2" type="ORF">NQ318_005283</name>
</gene>
<proteinExistence type="predicted"/>
<feature type="compositionally biased region" description="Low complexity" evidence="1">
    <location>
        <begin position="42"/>
        <end position="64"/>
    </location>
</feature>
<feature type="compositionally biased region" description="Basic and acidic residues" evidence="1">
    <location>
        <begin position="158"/>
        <end position="176"/>
    </location>
</feature>
<name>A0AAV8XPK6_9CUCU</name>
<organism evidence="2 3">
    <name type="scientific">Aromia moschata</name>
    <dbReference type="NCBI Taxonomy" id="1265417"/>
    <lineage>
        <taxon>Eukaryota</taxon>
        <taxon>Metazoa</taxon>
        <taxon>Ecdysozoa</taxon>
        <taxon>Arthropoda</taxon>
        <taxon>Hexapoda</taxon>
        <taxon>Insecta</taxon>
        <taxon>Pterygota</taxon>
        <taxon>Neoptera</taxon>
        <taxon>Endopterygota</taxon>
        <taxon>Coleoptera</taxon>
        <taxon>Polyphaga</taxon>
        <taxon>Cucujiformia</taxon>
        <taxon>Chrysomeloidea</taxon>
        <taxon>Cerambycidae</taxon>
        <taxon>Cerambycinae</taxon>
        <taxon>Callichromatini</taxon>
        <taxon>Aromia</taxon>
    </lineage>
</organism>
<feature type="compositionally biased region" description="Polar residues" evidence="1">
    <location>
        <begin position="218"/>
        <end position="227"/>
    </location>
</feature>
<accession>A0AAV8XPK6</accession>
<keyword evidence="3" id="KW-1185">Reference proteome</keyword>
<dbReference type="Proteomes" id="UP001162162">
    <property type="component" value="Unassembled WGS sequence"/>
</dbReference>
<reference evidence="2" key="1">
    <citation type="journal article" date="2023" name="Insect Mol. Biol.">
        <title>Genome sequencing provides insights into the evolution of gene families encoding plant cell wall-degrading enzymes in longhorned beetles.</title>
        <authorList>
            <person name="Shin N.R."/>
            <person name="Okamura Y."/>
            <person name="Kirsch R."/>
            <person name="Pauchet Y."/>
        </authorList>
    </citation>
    <scope>NUCLEOTIDE SEQUENCE</scope>
    <source>
        <strain evidence="2">AMC_N1</strain>
    </source>
</reference>
<evidence type="ECO:0000313" key="2">
    <source>
        <dbReference type="EMBL" id="KAJ8940837.1"/>
    </source>
</evidence>
<evidence type="ECO:0000313" key="3">
    <source>
        <dbReference type="Proteomes" id="UP001162162"/>
    </source>
</evidence>
<protein>
    <submittedName>
        <fullName evidence="2">Uncharacterized protein</fullName>
    </submittedName>
</protein>
<feature type="region of interest" description="Disordered" evidence="1">
    <location>
        <begin position="123"/>
        <end position="227"/>
    </location>
</feature>
<evidence type="ECO:0000256" key="1">
    <source>
        <dbReference type="SAM" id="MobiDB-lite"/>
    </source>
</evidence>
<feature type="region of interest" description="Disordered" evidence="1">
    <location>
        <begin position="23"/>
        <end position="64"/>
    </location>
</feature>
<dbReference type="AlphaFoldDB" id="A0AAV8XPK6"/>
<sequence>MFPFSRDLLVAPLYRTTRFWRAAPPNHNEVPTRASRLKTNAQSSSTTTRVSKSSTTSTSTQRVHVTSDLKASNMKSDLVDFKNNLNDMKSSISNSIDLKKLRSSLENLVDADDEMNEISQPLVTFPDDTPVPSEIGSPTNPPGHPQVRAEDDEQLQEDQDKVMVVKDGFSAEKESAKSAGMKKLQTGDVSYEENSAAADDAGPPGTRRGVGGEEPSHRQGTCSAFYE</sequence>
<comment type="caution">
    <text evidence="2">The sequence shown here is derived from an EMBL/GenBank/DDBJ whole genome shotgun (WGS) entry which is preliminary data.</text>
</comment>
<dbReference type="EMBL" id="JAPWTK010000407">
    <property type="protein sequence ID" value="KAJ8940837.1"/>
    <property type="molecule type" value="Genomic_DNA"/>
</dbReference>